<evidence type="ECO:0000256" key="3">
    <source>
        <dbReference type="ARBA" id="ARBA00022840"/>
    </source>
</evidence>
<dbReference type="InterPro" id="IPR045076">
    <property type="entry name" value="MutS"/>
</dbReference>
<evidence type="ECO:0000256" key="4">
    <source>
        <dbReference type="ARBA" id="ARBA00023125"/>
    </source>
</evidence>
<dbReference type="GO" id="GO:0030983">
    <property type="term" value="F:mismatched DNA binding"/>
    <property type="evidence" value="ECO:0007669"/>
    <property type="project" value="InterPro"/>
</dbReference>
<proteinExistence type="inferred from homology"/>
<evidence type="ECO:0000259" key="5">
    <source>
        <dbReference type="PROSITE" id="PS00486"/>
    </source>
</evidence>
<evidence type="ECO:0000313" key="7">
    <source>
        <dbReference type="Proteomes" id="UP001152798"/>
    </source>
</evidence>
<dbReference type="GO" id="GO:0140664">
    <property type="term" value="F:ATP-dependent DNA damage sensor activity"/>
    <property type="evidence" value="ECO:0007669"/>
    <property type="project" value="InterPro"/>
</dbReference>
<dbReference type="GO" id="GO:0005634">
    <property type="term" value="C:nucleus"/>
    <property type="evidence" value="ECO:0007669"/>
    <property type="project" value="TreeGrafter"/>
</dbReference>
<dbReference type="SUPFAM" id="SSF52540">
    <property type="entry name" value="P-loop containing nucleoside triphosphate hydrolases"/>
    <property type="match status" value="1"/>
</dbReference>
<dbReference type="InterPro" id="IPR000432">
    <property type="entry name" value="DNA_mismatch_repair_MutS_C"/>
</dbReference>
<reference evidence="6" key="1">
    <citation type="submission" date="2022-01" db="EMBL/GenBank/DDBJ databases">
        <authorList>
            <person name="King R."/>
        </authorList>
    </citation>
    <scope>NUCLEOTIDE SEQUENCE</scope>
</reference>
<dbReference type="PANTHER" id="PTHR11361">
    <property type="entry name" value="DNA MISMATCH REPAIR PROTEIN MUTS FAMILY MEMBER"/>
    <property type="match status" value="1"/>
</dbReference>
<dbReference type="InterPro" id="IPR027417">
    <property type="entry name" value="P-loop_NTPase"/>
</dbReference>
<accession>A0A9P0EAN3</accession>
<comment type="similarity">
    <text evidence="1">Belongs to the DNA mismatch repair MutS family.</text>
</comment>
<dbReference type="Proteomes" id="UP001152798">
    <property type="component" value="Chromosome 2"/>
</dbReference>
<dbReference type="GO" id="GO:0005524">
    <property type="term" value="F:ATP binding"/>
    <property type="evidence" value="ECO:0007669"/>
    <property type="project" value="UniProtKB-KW"/>
</dbReference>
<dbReference type="Pfam" id="PF00488">
    <property type="entry name" value="MutS_V"/>
    <property type="match status" value="1"/>
</dbReference>
<dbReference type="OrthoDB" id="29596at2759"/>
<dbReference type="GO" id="GO:0006298">
    <property type="term" value="P:mismatch repair"/>
    <property type="evidence" value="ECO:0007669"/>
    <property type="project" value="InterPro"/>
</dbReference>
<keyword evidence="4" id="KW-0238">DNA-binding</keyword>
<evidence type="ECO:0000313" key="6">
    <source>
        <dbReference type="EMBL" id="CAH1393010.1"/>
    </source>
</evidence>
<dbReference type="Gene3D" id="3.40.50.300">
    <property type="entry name" value="P-loop containing nucleotide triphosphate hydrolases"/>
    <property type="match status" value="1"/>
</dbReference>
<dbReference type="AlphaFoldDB" id="A0A9P0EAN3"/>
<keyword evidence="2" id="KW-0547">Nucleotide-binding</keyword>
<evidence type="ECO:0000256" key="1">
    <source>
        <dbReference type="ARBA" id="ARBA00006271"/>
    </source>
</evidence>
<dbReference type="EMBL" id="OV725078">
    <property type="protein sequence ID" value="CAH1393010.1"/>
    <property type="molecule type" value="Genomic_DNA"/>
</dbReference>
<sequence length="234" mass="25981">MNEKTGTTRKRKNIAVHAYLCHIGSFLPALKAKVGLLNHIYTRISSTESIVANSSSFMNELRRLVTIVGNPSSDSLIILDEVGKGTTESEGVAILAGCLNYFFSQGESSPHIIISTHLDSIKDYLNKDLFLATHEMDYVLDGVEFSFLYTVKQGGVPSHDKDISLFSLDVPHNLAIAAKEVLKSIRKGKNVIPSTKIRKQQTERICQYLQKLARIHPISKSSMHALQHSINSFL</sequence>
<keyword evidence="7" id="KW-1185">Reference proteome</keyword>
<keyword evidence="3" id="KW-0067">ATP-binding</keyword>
<dbReference type="SMART" id="SM00534">
    <property type="entry name" value="MUTSac"/>
    <property type="match status" value="1"/>
</dbReference>
<protein>
    <recommendedName>
        <fullName evidence="5">DNA mismatch repair proteins mutS family domain-containing protein</fullName>
    </recommendedName>
</protein>
<dbReference type="GO" id="GO:0051026">
    <property type="term" value="P:chiasma assembly"/>
    <property type="evidence" value="ECO:0007669"/>
    <property type="project" value="TreeGrafter"/>
</dbReference>
<evidence type="ECO:0000256" key="2">
    <source>
        <dbReference type="ARBA" id="ARBA00022741"/>
    </source>
</evidence>
<feature type="domain" description="DNA mismatch repair proteins mutS family" evidence="5">
    <location>
        <begin position="75"/>
        <end position="91"/>
    </location>
</feature>
<organism evidence="6 7">
    <name type="scientific">Nezara viridula</name>
    <name type="common">Southern green stink bug</name>
    <name type="synonym">Cimex viridulus</name>
    <dbReference type="NCBI Taxonomy" id="85310"/>
    <lineage>
        <taxon>Eukaryota</taxon>
        <taxon>Metazoa</taxon>
        <taxon>Ecdysozoa</taxon>
        <taxon>Arthropoda</taxon>
        <taxon>Hexapoda</taxon>
        <taxon>Insecta</taxon>
        <taxon>Pterygota</taxon>
        <taxon>Neoptera</taxon>
        <taxon>Paraneoptera</taxon>
        <taxon>Hemiptera</taxon>
        <taxon>Heteroptera</taxon>
        <taxon>Panheteroptera</taxon>
        <taxon>Pentatomomorpha</taxon>
        <taxon>Pentatomoidea</taxon>
        <taxon>Pentatomidae</taxon>
        <taxon>Pentatominae</taxon>
        <taxon>Nezara</taxon>
    </lineage>
</organism>
<gene>
    <name evidence="6" type="ORF">NEZAVI_LOCUS3743</name>
</gene>
<name>A0A9P0EAN3_NEZVI</name>
<dbReference type="PROSITE" id="PS00486">
    <property type="entry name" value="DNA_MISMATCH_REPAIR_2"/>
    <property type="match status" value="1"/>
</dbReference>
<dbReference type="PANTHER" id="PTHR11361:SF20">
    <property type="entry name" value="MUTS PROTEIN HOMOLOG 5"/>
    <property type="match status" value="1"/>
</dbReference>